<evidence type="ECO:0000313" key="1">
    <source>
        <dbReference type="EMBL" id="TGZ37630.1"/>
    </source>
</evidence>
<protein>
    <submittedName>
        <fullName evidence="1">Uncharacterized protein</fullName>
    </submittedName>
</protein>
<organism evidence="1 2">
    <name type="scientific">Temnothorax longispinosus</name>
    <dbReference type="NCBI Taxonomy" id="300112"/>
    <lineage>
        <taxon>Eukaryota</taxon>
        <taxon>Metazoa</taxon>
        <taxon>Ecdysozoa</taxon>
        <taxon>Arthropoda</taxon>
        <taxon>Hexapoda</taxon>
        <taxon>Insecta</taxon>
        <taxon>Pterygota</taxon>
        <taxon>Neoptera</taxon>
        <taxon>Endopterygota</taxon>
        <taxon>Hymenoptera</taxon>
        <taxon>Apocrita</taxon>
        <taxon>Aculeata</taxon>
        <taxon>Formicoidea</taxon>
        <taxon>Formicidae</taxon>
        <taxon>Myrmicinae</taxon>
        <taxon>Temnothorax</taxon>
    </lineage>
</organism>
<accession>A0A4S2JP13</accession>
<comment type="caution">
    <text evidence="1">The sequence shown here is derived from an EMBL/GenBank/DDBJ whole genome shotgun (WGS) entry which is preliminary data.</text>
</comment>
<keyword evidence="2" id="KW-1185">Reference proteome</keyword>
<evidence type="ECO:0000313" key="2">
    <source>
        <dbReference type="Proteomes" id="UP000310200"/>
    </source>
</evidence>
<dbReference type="Proteomes" id="UP000310200">
    <property type="component" value="Unassembled WGS sequence"/>
</dbReference>
<gene>
    <name evidence="1" type="ORF">DBV15_03346</name>
</gene>
<dbReference type="AlphaFoldDB" id="A0A4S2JP13"/>
<dbReference type="EMBL" id="QBLH01003521">
    <property type="protein sequence ID" value="TGZ37630.1"/>
    <property type="molecule type" value="Genomic_DNA"/>
</dbReference>
<name>A0A4S2JP13_9HYME</name>
<proteinExistence type="predicted"/>
<reference evidence="1 2" key="1">
    <citation type="journal article" date="2019" name="Philos. Trans. R. Soc. Lond., B, Biol. Sci.">
        <title>Ant behaviour and brain gene expression of defending hosts depend on the ecological success of the intruding social parasite.</title>
        <authorList>
            <person name="Kaur R."/>
            <person name="Stoldt M."/>
            <person name="Jongepier E."/>
            <person name="Feldmeyer B."/>
            <person name="Menzel F."/>
            <person name="Bornberg-Bauer E."/>
            <person name="Foitzik S."/>
        </authorList>
    </citation>
    <scope>NUCLEOTIDE SEQUENCE [LARGE SCALE GENOMIC DNA]</scope>
    <source>
        <tissue evidence="1">Whole body</tissue>
    </source>
</reference>
<feature type="non-terminal residue" evidence="1">
    <location>
        <position position="186"/>
    </location>
</feature>
<sequence length="186" mass="21708">MRSISRHHYLSFDKFIPLNPAGQMIDKLSVSKIRSSNLNIQVYLPSSYQSRVPHCDTFLWGMFTSQVFLIHPIRDISSIRSKSNDYSAHEESPSLSCGTHNLRKDEWITVNRNRDCADEFIAEKARWFRKERKKGKHVPKIRMQTLSARFLKLHAQKHVRNNEREFGPAIITTNTRANILKNRADS</sequence>